<dbReference type="HOGENOM" id="CLU_193142_0_0_1"/>
<organism evidence="2 3">
    <name type="scientific">Torulaspora delbrueckii</name>
    <name type="common">Yeast</name>
    <name type="synonym">Candida colliculosa</name>
    <dbReference type="NCBI Taxonomy" id="4950"/>
    <lineage>
        <taxon>Eukaryota</taxon>
        <taxon>Fungi</taxon>
        <taxon>Dikarya</taxon>
        <taxon>Ascomycota</taxon>
        <taxon>Saccharomycotina</taxon>
        <taxon>Saccharomycetes</taxon>
        <taxon>Saccharomycetales</taxon>
        <taxon>Saccharomycetaceae</taxon>
        <taxon>Torulaspora</taxon>
    </lineage>
</organism>
<feature type="region of interest" description="Disordered" evidence="1">
    <location>
        <begin position="20"/>
        <end position="64"/>
    </location>
</feature>
<dbReference type="Proteomes" id="UP000005627">
    <property type="component" value="Chromosome 4"/>
</dbReference>
<sequence length="64" mass="6951">MALHNYIYLKHKSHDPSCHKLLARDHDSRPTPVPSVSPQDSTSSVSSAPAASCDKTTTNQCKTT</sequence>
<evidence type="ECO:0000313" key="2">
    <source>
        <dbReference type="EMBL" id="CCE91649.1"/>
    </source>
</evidence>
<reference evidence="2 3" key="1">
    <citation type="journal article" date="2011" name="Proc. Natl. Acad. Sci. U.S.A.">
        <title>Evolutionary erosion of yeast sex chromosomes by mating-type switching accidents.</title>
        <authorList>
            <person name="Gordon J.L."/>
            <person name="Armisen D."/>
            <person name="Proux-Wera E."/>
            <person name="Oheigeartaigh S.S."/>
            <person name="Byrne K.P."/>
            <person name="Wolfe K.H."/>
        </authorList>
    </citation>
    <scope>NUCLEOTIDE SEQUENCE [LARGE SCALE GENOMIC DNA]</scope>
    <source>
        <strain evidence="3">ATCC 10662 / CBS 1146 / NBRC 0425 / NCYC 2629 / NRRL Y-866</strain>
    </source>
</reference>
<dbReference type="eggNOG" id="ENOG502SEHY">
    <property type="taxonomic scope" value="Eukaryota"/>
</dbReference>
<feature type="compositionally biased region" description="Polar residues" evidence="1">
    <location>
        <begin position="54"/>
        <end position="64"/>
    </location>
</feature>
<dbReference type="InParanoid" id="G8ZSQ5"/>
<dbReference type="EMBL" id="HE616745">
    <property type="protein sequence ID" value="CCE91649.1"/>
    <property type="molecule type" value="Genomic_DNA"/>
</dbReference>
<evidence type="ECO:0000256" key="1">
    <source>
        <dbReference type="SAM" id="MobiDB-lite"/>
    </source>
</evidence>
<keyword evidence="3" id="KW-1185">Reference proteome</keyword>
<dbReference type="GeneID" id="11502084"/>
<feature type="compositionally biased region" description="Low complexity" evidence="1">
    <location>
        <begin position="34"/>
        <end position="52"/>
    </location>
</feature>
<evidence type="ECO:0000313" key="3">
    <source>
        <dbReference type="Proteomes" id="UP000005627"/>
    </source>
</evidence>
<gene>
    <name evidence="2" type="primary">TDEL0D00650</name>
    <name evidence="2" type="ORF">TDEL_0D00650</name>
</gene>
<dbReference type="AlphaFoldDB" id="G8ZSQ5"/>
<proteinExistence type="predicted"/>
<accession>G8ZSQ5</accession>
<name>G8ZSQ5_TORDE</name>
<dbReference type="RefSeq" id="XP_003680860.1">
    <property type="nucleotide sequence ID" value="XM_003680812.1"/>
</dbReference>
<feature type="compositionally biased region" description="Basic and acidic residues" evidence="1">
    <location>
        <begin position="20"/>
        <end position="29"/>
    </location>
</feature>
<protein>
    <submittedName>
        <fullName evidence="2">Uncharacterized protein</fullName>
    </submittedName>
</protein>
<dbReference type="KEGG" id="tdl:TDEL_0D00650"/>